<evidence type="ECO:0000256" key="5">
    <source>
        <dbReference type="SAM" id="MobiDB-lite"/>
    </source>
</evidence>
<accession>A0AAE3IVZ4</accession>
<dbReference type="PANTHER" id="PTHR30329:SF21">
    <property type="entry name" value="LIPOPROTEIN YIAD-RELATED"/>
    <property type="match status" value="1"/>
</dbReference>
<comment type="subcellular location">
    <subcellularLocation>
        <location evidence="1">Cell outer membrane</location>
    </subcellularLocation>
</comment>
<evidence type="ECO:0000259" key="7">
    <source>
        <dbReference type="PROSITE" id="PS51123"/>
    </source>
</evidence>
<dbReference type="PANTHER" id="PTHR30329">
    <property type="entry name" value="STATOR ELEMENT OF FLAGELLAR MOTOR COMPLEX"/>
    <property type="match status" value="1"/>
</dbReference>
<keyword evidence="9" id="KW-1185">Reference proteome</keyword>
<dbReference type="EMBL" id="JAOYFC010000001">
    <property type="protein sequence ID" value="MCV6823192.1"/>
    <property type="molecule type" value="Genomic_DNA"/>
</dbReference>
<dbReference type="InterPro" id="IPR006665">
    <property type="entry name" value="OmpA-like"/>
</dbReference>
<dbReference type="Pfam" id="PF00691">
    <property type="entry name" value="OmpA"/>
    <property type="match status" value="1"/>
</dbReference>
<evidence type="ECO:0000256" key="4">
    <source>
        <dbReference type="PROSITE-ProRule" id="PRU00473"/>
    </source>
</evidence>
<dbReference type="InterPro" id="IPR050330">
    <property type="entry name" value="Bact_OuterMem_StrucFunc"/>
</dbReference>
<evidence type="ECO:0000256" key="3">
    <source>
        <dbReference type="ARBA" id="ARBA00023237"/>
    </source>
</evidence>
<name>A0AAE3IVZ4_9RHOB</name>
<dbReference type="Gene3D" id="3.30.1330.60">
    <property type="entry name" value="OmpA-like domain"/>
    <property type="match status" value="1"/>
</dbReference>
<evidence type="ECO:0000256" key="6">
    <source>
        <dbReference type="SAM" id="SignalP"/>
    </source>
</evidence>
<dbReference type="SUPFAM" id="SSF103088">
    <property type="entry name" value="OmpA-like"/>
    <property type="match status" value="1"/>
</dbReference>
<dbReference type="CDD" id="cd07185">
    <property type="entry name" value="OmpA_C-like"/>
    <property type="match status" value="1"/>
</dbReference>
<dbReference type="AlphaFoldDB" id="A0AAE3IVZ4"/>
<dbReference type="InterPro" id="IPR006664">
    <property type="entry name" value="OMP_bac"/>
</dbReference>
<keyword evidence="2 4" id="KW-0472">Membrane</keyword>
<dbReference type="Proteomes" id="UP001208041">
    <property type="component" value="Unassembled WGS sequence"/>
</dbReference>
<feature type="chain" id="PRO_5042052759" evidence="6">
    <location>
        <begin position="24"/>
        <end position="644"/>
    </location>
</feature>
<feature type="compositionally biased region" description="Acidic residues" evidence="5">
    <location>
        <begin position="606"/>
        <end position="644"/>
    </location>
</feature>
<dbReference type="PRINTS" id="PR01021">
    <property type="entry name" value="OMPADOMAIN"/>
</dbReference>
<organism evidence="8 9">
    <name type="scientific">Halocynthiibacter halioticoli</name>
    <dbReference type="NCBI Taxonomy" id="2986804"/>
    <lineage>
        <taxon>Bacteria</taxon>
        <taxon>Pseudomonadati</taxon>
        <taxon>Pseudomonadota</taxon>
        <taxon>Alphaproteobacteria</taxon>
        <taxon>Rhodobacterales</taxon>
        <taxon>Paracoccaceae</taxon>
        <taxon>Halocynthiibacter</taxon>
    </lineage>
</organism>
<evidence type="ECO:0000313" key="9">
    <source>
        <dbReference type="Proteomes" id="UP001208041"/>
    </source>
</evidence>
<dbReference type="RefSeq" id="WP_263952021.1">
    <property type="nucleotide sequence ID" value="NZ_JAOYFC010000001.1"/>
</dbReference>
<dbReference type="Gene3D" id="3.40.1520.20">
    <property type="match status" value="2"/>
</dbReference>
<proteinExistence type="predicted"/>
<dbReference type="InterPro" id="IPR036737">
    <property type="entry name" value="OmpA-like_sf"/>
</dbReference>
<sequence length="644" mass="68667">MRSLQTMVAFAAFLIAAVLSVAAAVVAVNTIEDRSVALVEAALAEEQIDWIHVEADGLQVSLSGTAPTEATRFRAISVAGKVVDSSRITDFVTVDEGISLEAPEFLIEILQNADGISLVGLIPAETDRNQLISSLRRATNGSPVVDLLQSAQYDTPEGWDQALLFAYEALKQLERSKISVSANGVSITAITESQEARASLERRFRDRVPKGVELTLDISAPRPVLTPFALRFTLENGVGRFDACAADSPEAQARIIAAAQRAGLAQAGTCTIGLGVPSTTWARAVEASIDALATLGGGTLSIADADIVVTAQAGTDPKLYERTIAELEADLPELFSLSSQLLVAEEPSGEEGDERRDFVATLSPEGQVQLRGHVTNERIRSAVESYAIARFGRDFVYAPLSLDPEMPEGWPMRVFAGLAALAELNYGSVDVQPDQIAIKGVTGNQDTRARLAAILAEQIPAGTDVSIDVAYIETLDPTAALPSPQECVDRINAILSANKLTFDPGADSMAPGASQTLDQIAEIMRDCQDVPIEIAGHTDSQGRESMNLSLSQARAEAVLMALMSRRVLTANLTAKGYGETDPIATNDTPEGREENRRIEFTLLSADDVDGENQETAEEAAQDAEGEGTEEAQQEEANEEETADE</sequence>
<evidence type="ECO:0000256" key="2">
    <source>
        <dbReference type="ARBA" id="ARBA00023136"/>
    </source>
</evidence>
<keyword evidence="3" id="KW-0998">Cell outer membrane</keyword>
<comment type="caution">
    <text evidence="8">The sequence shown here is derived from an EMBL/GenBank/DDBJ whole genome shotgun (WGS) entry which is preliminary data.</text>
</comment>
<gene>
    <name evidence="8" type="ORF">OH136_01380</name>
</gene>
<protein>
    <submittedName>
        <fullName evidence="8">OmpA family protein</fullName>
    </submittedName>
</protein>
<feature type="domain" description="OmpA-like" evidence="7">
    <location>
        <begin position="489"/>
        <end position="606"/>
    </location>
</feature>
<evidence type="ECO:0000313" key="8">
    <source>
        <dbReference type="EMBL" id="MCV6823192.1"/>
    </source>
</evidence>
<keyword evidence="6" id="KW-0732">Signal</keyword>
<feature type="signal peptide" evidence="6">
    <location>
        <begin position="1"/>
        <end position="23"/>
    </location>
</feature>
<dbReference type="PROSITE" id="PS51123">
    <property type="entry name" value="OMPA_2"/>
    <property type="match status" value="1"/>
</dbReference>
<evidence type="ECO:0000256" key="1">
    <source>
        <dbReference type="ARBA" id="ARBA00004442"/>
    </source>
</evidence>
<reference evidence="8" key="1">
    <citation type="submission" date="2022-10" db="EMBL/GenBank/DDBJ databases">
        <authorList>
            <person name="Yue Y."/>
        </authorList>
    </citation>
    <scope>NUCLEOTIDE SEQUENCE</scope>
    <source>
        <strain evidence="8">Z654</strain>
    </source>
</reference>
<feature type="region of interest" description="Disordered" evidence="5">
    <location>
        <begin position="601"/>
        <end position="644"/>
    </location>
</feature>
<dbReference type="GO" id="GO:0009279">
    <property type="term" value="C:cell outer membrane"/>
    <property type="evidence" value="ECO:0007669"/>
    <property type="project" value="UniProtKB-SubCell"/>
</dbReference>